<dbReference type="GO" id="GO:0050661">
    <property type="term" value="F:NADP binding"/>
    <property type="evidence" value="ECO:0007669"/>
    <property type="project" value="UniProtKB-UniRule"/>
</dbReference>
<evidence type="ECO:0000256" key="14">
    <source>
        <dbReference type="ARBA" id="ARBA00047891"/>
    </source>
</evidence>
<keyword evidence="13 15" id="KW-0486">Methionine biosynthesis</keyword>
<feature type="binding site" evidence="15">
    <location>
        <position position="316"/>
    </location>
    <ligand>
        <name>NADP(+)</name>
        <dbReference type="ChEBI" id="CHEBI:58349"/>
    </ligand>
</feature>
<dbReference type="GO" id="GO:0019877">
    <property type="term" value="P:diaminopimelate biosynthetic process"/>
    <property type="evidence" value="ECO:0007669"/>
    <property type="project" value="UniProtKB-UniRule"/>
</dbReference>
<dbReference type="PIRSF" id="PIRSF000148">
    <property type="entry name" value="ASA_dh"/>
    <property type="match status" value="1"/>
</dbReference>
<dbReference type="CDD" id="cd02316">
    <property type="entry name" value="VcASADH2_like_N"/>
    <property type="match status" value="1"/>
</dbReference>
<sequence length="333" mass="36097">MAVNVAIVGATGAVGQEFLTVLAERNFPIKSLRLLASAKSAGKKAEFAGRSYTVEELTHDSFAGAQVAFFSAGGSISKEFAPSAVKAGAVVVDNTSYFRMKDGIPLVVPEVNGDLIHKHNGLIANPNCCTIILAVPLWPLHKANRIKRIVVSTYQSVSGAGAWGLYELDAQMKAYATGQPIAKEKFPHVIVNNLFSHNTKVQENGYNEEENKMVAETRKIFADPRLAISPTCIRVPIPRAHSESINLEFERPMTPDQVRAILSKAPGVKVVDDRENNHFPMPLEASGQDDVLVGRIRQDLSRDDGRGIDLFVSGDQVRKGAATNAVQIAEKLV</sequence>
<dbReference type="InterPro" id="IPR012080">
    <property type="entry name" value="Asp_semialdehyde_DH"/>
</dbReference>
<dbReference type="GO" id="GO:0009088">
    <property type="term" value="P:threonine biosynthetic process"/>
    <property type="evidence" value="ECO:0007669"/>
    <property type="project" value="UniProtKB-UniRule"/>
</dbReference>
<comment type="subunit">
    <text evidence="5 15">Homodimer.</text>
</comment>
<dbReference type="GO" id="GO:0009089">
    <property type="term" value="P:lysine biosynthetic process via diaminopimelate"/>
    <property type="evidence" value="ECO:0007669"/>
    <property type="project" value="UniProtKB-UniRule"/>
</dbReference>
<feature type="binding site" evidence="15">
    <location>
        <begin position="158"/>
        <end position="159"/>
    </location>
    <ligand>
        <name>NADP(+)</name>
        <dbReference type="ChEBI" id="CHEBI:58349"/>
    </ligand>
</feature>
<organism evidence="18">
    <name type="scientific">uncultured Phycisphaerae bacterium</name>
    <dbReference type="NCBI Taxonomy" id="904963"/>
    <lineage>
        <taxon>Bacteria</taxon>
        <taxon>Pseudomonadati</taxon>
        <taxon>Planctomycetota</taxon>
        <taxon>Phycisphaerae</taxon>
        <taxon>environmental samples</taxon>
    </lineage>
</organism>
<evidence type="ECO:0000256" key="12">
    <source>
        <dbReference type="ARBA" id="ARBA00023154"/>
    </source>
</evidence>
<comment type="catalytic activity">
    <reaction evidence="14 15">
        <text>L-aspartate 4-semialdehyde + phosphate + NADP(+) = 4-phospho-L-aspartate + NADPH + H(+)</text>
        <dbReference type="Rhea" id="RHEA:24284"/>
        <dbReference type="ChEBI" id="CHEBI:15378"/>
        <dbReference type="ChEBI" id="CHEBI:43474"/>
        <dbReference type="ChEBI" id="CHEBI:57535"/>
        <dbReference type="ChEBI" id="CHEBI:57783"/>
        <dbReference type="ChEBI" id="CHEBI:58349"/>
        <dbReference type="ChEBI" id="CHEBI:537519"/>
        <dbReference type="EC" id="1.2.1.11"/>
    </reaction>
</comment>
<dbReference type="InterPro" id="IPR005986">
    <property type="entry name" value="Asp_semialdehyde_DH_beta"/>
</dbReference>
<keyword evidence="10 15" id="KW-0220">Diaminopimelate biosynthesis</keyword>
<feature type="binding site" evidence="15">
    <location>
        <position position="234"/>
    </location>
    <ligand>
        <name>substrate</name>
    </ligand>
</feature>
<dbReference type="EMBL" id="CADCUQ010001005">
    <property type="protein sequence ID" value="CAA9442722.1"/>
    <property type="molecule type" value="Genomic_DNA"/>
</dbReference>
<keyword evidence="7 15" id="KW-0028">Amino-acid biosynthesis</keyword>
<gene>
    <name evidence="15" type="primary">asd</name>
    <name evidence="18" type="ORF">AVDCRST_MAG64-4337</name>
</gene>
<evidence type="ECO:0000256" key="6">
    <source>
        <dbReference type="ARBA" id="ARBA00013120"/>
    </source>
</evidence>
<evidence type="ECO:0000256" key="1">
    <source>
        <dbReference type="ARBA" id="ARBA00005021"/>
    </source>
</evidence>
<feature type="binding site" evidence="15">
    <location>
        <position position="208"/>
    </location>
    <ligand>
        <name>substrate</name>
    </ligand>
</feature>
<dbReference type="GO" id="GO:0051287">
    <property type="term" value="F:NAD binding"/>
    <property type="evidence" value="ECO:0007669"/>
    <property type="project" value="InterPro"/>
</dbReference>
<dbReference type="SUPFAM" id="SSF55347">
    <property type="entry name" value="Glyceraldehyde-3-phosphate dehydrogenase-like, C-terminal domain"/>
    <property type="match status" value="1"/>
</dbReference>
<dbReference type="UniPathway" id="UPA00034">
    <property type="reaction ID" value="UER00016"/>
</dbReference>
<feature type="binding site" evidence="15">
    <location>
        <begin position="39"/>
        <end position="40"/>
    </location>
    <ligand>
        <name>NADP(+)</name>
        <dbReference type="ChEBI" id="CHEBI:58349"/>
    </ligand>
</feature>
<dbReference type="PANTHER" id="PTHR46278:SF2">
    <property type="entry name" value="ASPARTATE-SEMIALDEHYDE DEHYDROGENASE"/>
    <property type="match status" value="1"/>
</dbReference>
<evidence type="ECO:0000256" key="16">
    <source>
        <dbReference type="PIRSR" id="PIRSR000148-1"/>
    </source>
</evidence>
<dbReference type="GO" id="GO:0046983">
    <property type="term" value="F:protein dimerization activity"/>
    <property type="evidence" value="ECO:0007669"/>
    <property type="project" value="InterPro"/>
</dbReference>
<dbReference type="GO" id="GO:0071266">
    <property type="term" value="P:'de novo' L-methionine biosynthetic process"/>
    <property type="evidence" value="ECO:0007669"/>
    <property type="project" value="UniProtKB-UniRule"/>
</dbReference>
<dbReference type="SMART" id="SM00859">
    <property type="entry name" value="Semialdhyde_dh"/>
    <property type="match status" value="1"/>
</dbReference>
<evidence type="ECO:0000313" key="18">
    <source>
        <dbReference type="EMBL" id="CAA9442722.1"/>
    </source>
</evidence>
<feature type="binding site" evidence="15">
    <location>
        <begin position="11"/>
        <end position="14"/>
    </location>
    <ligand>
        <name>NADP(+)</name>
        <dbReference type="ChEBI" id="CHEBI:58349"/>
    </ligand>
</feature>
<dbReference type="AlphaFoldDB" id="A0A6J4QNN0"/>
<dbReference type="InterPro" id="IPR036291">
    <property type="entry name" value="NAD(P)-bd_dom_sf"/>
</dbReference>
<evidence type="ECO:0000259" key="17">
    <source>
        <dbReference type="SMART" id="SM00859"/>
    </source>
</evidence>
<dbReference type="Pfam" id="PF01118">
    <property type="entry name" value="Semialdhyde_dh"/>
    <property type="match status" value="1"/>
</dbReference>
<name>A0A6J4QNN0_9BACT</name>
<evidence type="ECO:0000256" key="2">
    <source>
        <dbReference type="ARBA" id="ARBA00005076"/>
    </source>
</evidence>
<keyword evidence="12 15" id="KW-0457">Lysine biosynthesis</keyword>
<evidence type="ECO:0000256" key="11">
    <source>
        <dbReference type="ARBA" id="ARBA00023002"/>
    </source>
</evidence>
<proteinExistence type="inferred from homology"/>
<dbReference type="SUPFAM" id="SSF51735">
    <property type="entry name" value="NAD(P)-binding Rossmann-fold domains"/>
    <property type="match status" value="1"/>
</dbReference>
<dbReference type="InterPro" id="IPR000534">
    <property type="entry name" value="Semialdehyde_DH_NAD-bd"/>
</dbReference>
<dbReference type="GO" id="GO:0009097">
    <property type="term" value="P:isoleucine biosynthetic process"/>
    <property type="evidence" value="ECO:0007669"/>
    <property type="project" value="UniProtKB-UniRule"/>
</dbReference>
<dbReference type="HAMAP" id="MF_02121">
    <property type="entry name" value="ASADH"/>
    <property type="match status" value="1"/>
</dbReference>
<evidence type="ECO:0000256" key="5">
    <source>
        <dbReference type="ARBA" id="ARBA00011738"/>
    </source>
</evidence>
<evidence type="ECO:0000256" key="4">
    <source>
        <dbReference type="ARBA" id="ARBA00010584"/>
    </source>
</evidence>
<evidence type="ECO:0000256" key="10">
    <source>
        <dbReference type="ARBA" id="ARBA00022915"/>
    </source>
</evidence>
<dbReference type="InterPro" id="IPR012280">
    <property type="entry name" value="Semialdhyde_DH_dimer_dom"/>
</dbReference>
<reference evidence="18" key="1">
    <citation type="submission" date="2020-02" db="EMBL/GenBank/DDBJ databases">
        <authorList>
            <person name="Meier V. D."/>
        </authorList>
    </citation>
    <scope>NUCLEOTIDE SEQUENCE</scope>
    <source>
        <strain evidence="18">AVDCRST_MAG64</strain>
    </source>
</reference>
<dbReference type="UniPathway" id="UPA00050">
    <property type="reaction ID" value="UER00463"/>
</dbReference>
<comment type="caution">
    <text evidence="15">Lacks conserved residue(s) required for the propagation of feature annotation.</text>
</comment>
<dbReference type="NCBIfam" id="NF011456">
    <property type="entry name" value="PRK14874.1"/>
    <property type="match status" value="1"/>
</dbReference>
<feature type="binding site" evidence="15">
    <location>
        <position position="99"/>
    </location>
    <ligand>
        <name>phosphate</name>
        <dbReference type="ChEBI" id="CHEBI:43474"/>
    </ligand>
</feature>
<feature type="active site" description="Acyl-thioester intermediate" evidence="15 16">
    <location>
        <position position="128"/>
    </location>
</feature>
<dbReference type="Gene3D" id="3.30.360.10">
    <property type="entry name" value="Dihydrodipicolinate Reductase, domain 2"/>
    <property type="match status" value="1"/>
</dbReference>
<dbReference type="CDD" id="cd18131">
    <property type="entry name" value="ASADH_C_bac_euk_like"/>
    <property type="match status" value="1"/>
</dbReference>
<evidence type="ECO:0000256" key="8">
    <source>
        <dbReference type="ARBA" id="ARBA00022697"/>
    </source>
</evidence>
<dbReference type="UniPathway" id="UPA00051">
    <property type="reaction ID" value="UER00464"/>
</dbReference>
<keyword evidence="11 15" id="KW-0560">Oxidoreductase</keyword>
<evidence type="ECO:0000256" key="15">
    <source>
        <dbReference type="HAMAP-Rule" id="MF_02121"/>
    </source>
</evidence>
<feature type="active site" description="Proton acceptor" evidence="15 16">
    <location>
        <position position="241"/>
    </location>
</feature>
<dbReference type="NCBIfam" id="TIGR01296">
    <property type="entry name" value="asd_B"/>
    <property type="match status" value="1"/>
</dbReference>
<feature type="binding site" evidence="15">
    <location>
        <position position="155"/>
    </location>
    <ligand>
        <name>substrate</name>
    </ligand>
</feature>
<evidence type="ECO:0000256" key="7">
    <source>
        <dbReference type="ARBA" id="ARBA00022605"/>
    </source>
</evidence>
<comment type="similarity">
    <text evidence="4 15">Belongs to the aspartate-semialdehyde dehydrogenase family.</text>
</comment>
<protein>
    <recommendedName>
        <fullName evidence="6 15">Aspartate-semialdehyde dehydrogenase</fullName>
        <shortName evidence="15">ASA dehydrogenase</shortName>
        <shortName evidence="15">ASADH</shortName>
        <ecNumber evidence="6 15">1.2.1.11</ecNumber>
    </recommendedName>
    <alternativeName>
        <fullName evidence="15">Aspartate-beta-semialdehyde dehydrogenase</fullName>
    </alternativeName>
</protein>
<dbReference type="EC" id="1.2.1.11" evidence="6 15"/>
<evidence type="ECO:0000256" key="9">
    <source>
        <dbReference type="ARBA" id="ARBA00022857"/>
    </source>
</evidence>
<evidence type="ECO:0000256" key="13">
    <source>
        <dbReference type="ARBA" id="ARBA00023167"/>
    </source>
</evidence>
<feature type="domain" description="Semialdehyde dehydrogenase NAD-binding" evidence="17">
    <location>
        <begin position="4"/>
        <end position="119"/>
    </location>
</feature>
<accession>A0A6J4QNN0</accession>
<dbReference type="GO" id="GO:0004073">
    <property type="term" value="F:aspartate-semialdehyde dehydrogenase activity"/>
    <property type="evidence" value="ECO:0007669"/>
    <property type="project" value="UniProtKB-UniRule"/>
</dbReference>
<evidence type="ECO:0000256" key="3">
    <source>
        <dbReference type="ARBA" id="ARBA00005097"/>
    </source>
</evidence>
<keyword evidence="8 15" id="KW-0791">Threonine biosynthesis</keyword>
<dbReference type="PANTHER" id="PTHR46278">
    <property type="entry name" value="DEHYDROGENASE, PUTATIVE-RELATED"/>
    <property type="match status" value="1"/>
</dbReference>
<dbReference type="Gene3D" id="3.40.50.720">
    <property type="entry name" value="NAD(P)-binding Rossmann-like Domain"/>
    <property type="match status" value="1"/>
</dbReference>
<comment type="pathway">
    <text evidence="3 15">Amino-acid biosynthesis; L-threonine biosynthesis; L-threonine from L-aspartate: step 2/5.</text>
</comment>
<keyword evidence="9 15" id="KW-0521">NADP</keyword>
<dbReference type="Pfam" id="PF02774">
    <property type="entry name" value="Semialdhyde_dhC"/>
    <property type="match status" value="1"/>
</dbReference>
<comment type="pathway">
    <text evidence="2 15">Amino-acid biosynthesis; L-lysine biosynthesis via DAP pathway; (S)-tetrahydrodipicolinate from L-aspartate: step 2/4.</text>
</comment>
<comment type="function">
    <text evidence="15">Catalyzes the NADPH-dependent formation of L-aspartate-semialdehyde (L-ASA) by the reductive dephosphorylation of L-aspartyl-4-phosphate.</text>
</comment>
<comment type="pathway">
    <text evidence="1 15">Amino-acid biosynthesis; L-methionine biosynthesis via de novo pathway; L-homoserine from L-aspartate: step 2/3.</text>
</comment>